<evidence type="ECO:0000313" key="1">
    <source>
        <dbReference type="EMBL" id="KAF5849570.1"/>
    </source>
</evidence>
<reference evidence="1" key="1">
    <citation type="submission" date="2019-11" db="EMBL/GenBank/DDBJ databases">
        <title>Bipolaris sorokiniana Genome sequencing.</title>
        <authorList>
            <person name="Wang H."/>
        </authorList>
    </citation>
    <scope>NUCLEOTIDE SEQUENCE</scope>
</reference>
<gene>
    <name evidence="1" type="ORF">GGP41_004990</name>
</gene>
<accession>A0A8H6DWY8</accession>
<dbReference type="EMBL" id="WNKQ01000008">
    <property type="protein sequence ID" value="KAF5849570.1"/>
    <property type="molecule type" value="Genomic_DNA"/>
</dbReference>
<evidence type="ECO:0000313" key="2">
    <source>
        <dbReference type="Proteomes" id="UP000624244"/>
    </source>
</evidence>
<proteinExistence type="predicted"/>
<protein>
    <submittedName>
        <fullName evidence="1">Uncharacterized protein</fullName>
    </submittedName>
</protein>
<dbReference type="AlphaFoldDB" id="A0A8H6DWY8"/>
<sequence>MIDMGFVADRDATMTKLMCTDCGRWSKGYQVSLNRKREDGGVHGTVLPLQCEINSKCQDIDYNRKSFPFLHLLPAHPSLVSQSTGDYENPVLQDQQPSLMHRATPRIYRLFH</sequence>
<dbReference type="Proteomes" id="UP000624244">
    <property type="component" value="Unassembled WGS sequence"/>
</dbReference>
<organism evidence="1 2">
    <name type="scientific">Cochliobolus sativus</name>
    <name type="common">Common root rot and spot blotch fungus</name>
    <name type="synonym">Bipolaris sorokiniana</name>
    <dbReference type="NCBI Taxonomy" id="45130"/>
    <lineage>
        <taxon>Eukaryota</taxon>
        <taxon>Fungi</taxon>
        <taxon>Dikarya</taxon>
        <taxon>Ascomycota</taxon>
        <taxon>Pezizomycotina</taxon>
        <taxon>Dothideomycetes</taxon>
        <taxon>Pleosporomycetidae</taxon>
        <taxon>Pleosporales</taxon>
        <taxon>Pleosporineae</taxon>
        <taxon>Pleosporaceae</taxon>
        <taxon>Bipolaris</taxon>
    </lineage>
</organism>
<name>A0A8H6DWY8_COCSA</name>
<comment type="caution">
    <text evidence="1">The sequence shown here is derived from an EMBL/GenBank/DDBJ whole genome shotgun (WGS) entry which is preliminary data.</text>
</comment>